<evidence type="ECO:0000313" key="7">
    <source>
        <dbReference type="EMBL" id="ALJ76088.1"/>
    </source>
</evidence>
<keyword evidence="4" id="KW-0547">Nucleotide-binding</keyword>
<name>A0A0P0HN83_BNDNV</name>
<dbReference type="InterPro" id="IPR001257">
    <property type="entry name" value="Parvovirus_NS1_helicase"/>
</dbReference>
<dbReference type="GO" id="GO:0005524">
    <property type="term" value="F:ATP binding"/>
    <property type="evidence" value="ECO:0007669"/>
    <property type="project" value="UniProtKB-KW"/>
</dbReference>
<evidence type="ECO:0000256" key="1">
    <source>
        <dbReference type="ARBA" id="ARBA00004147"/>
    </source>
</evidence>
<evidence type="ECO:0000256" key="4">
    <source>
        <dbReference type="ARBA" id="ARBA00022741"/>
    </source>
</evidence>
<reference evidence="7" key="1">
    <citation type="submission" date="2015-05" db="EMBL/GenBank/DDBJ databases">
        <authorList>
            <person name="Wang D.B."/>
            <person name="Wang M."/>
        </authorList>
    </citation>
    <scope>NUCLEOTIDE SEQUENCE</scope>
    <source>
        <strain evidence="7">Luliang</strain>
    </source>
</reference>
<dbReference type="Gene3D" id="3.40.50.300">
    <property type="entry name" value="P-loop containing nucleotide triphosphate hydrolases"/>
    <property type="match status" value="1"/>
</dbReference>
<dbReference type="Pfam" id="PF01057">
    <property type="entry name" value="Parvo_NS1"/>
    <property type="match status" value="1"/>
</dbReference>
<feature type="domain" description="SF3 helicase" evidence="6">
    <location>
        <begin position="118"/>
        <end position="305"/>
    </location>
</feature>
<dbReference type="SUPFAM" id="SSF52540">
    <property type="entry name" value="P-loop containing nucleoside triphosphate hydrolases"/>
    <property type="match status" value="1"/>
</dbReference>
<dbReference type="InterPro" id="IPR027417">
    <property type="entry name" value="P-loop_NTPase"/>
</dbReference>
<evidence type="ECO:0000256" key="5">
    <source>
        <dbReference type="ARBA" id="ARBA00022840"/>
    </source>
</evidence>
<protein>
    <submittedName>
        <fullName evidence="7">Non-structural protein 1</fullName>
    </submittedName>
</protein>
<sequence length="316" mass="36574">MESKSNFRILSNEIISKPSSLISNISSPSTSLIPRSLQKSAKRLTISSLESGNGKQQMKSKLAQVQRALRFCRDYNIVKYYQFMDIPPEEYRELRTHCSKDVLETAADINYQEYYYEEVNNRLQVFLSYGDGSWGEEEEEIVMLFKHNNVDISKFCEALYSIFTMSDYRKNCIFLNGNIKTGKTLMMRLITGNFKRVGKGCNNGVNSEFYYQKFIGRSICVLEEPFLDPQTLEDFKSIFGGEGFDISCKFHNPQTLNRTPFIITSNFSLLSRGHAPSISEMAIKDRFYIFNFNNSYTPKCKLSPKNFVNVYNKYYG</sequence>
<keyword evidence="5" id="KW-0067">ATP-binding</keyword>
<comment type="subcellular location">
    <subcellularLocation>
        <location evidence="1">Host nucleus</location>
    </subcellularLocation>
</comment>
<proteinExistence type="predicted"/>
<organismHost>
    <name type="scientific">Bombyx mori</name>
    <name type="common">Silk moth</name>
    <dbReference type="NCBI Taxonomy" id="7091"/>
</organismHost>
<dbReference type="PROSITE" id="PS51206">
    <property type="entry name" value="SF3_HELICASE_1"/>
    <property type="match status" value="1"/>
</dbReference>
<dbReference type="GO" id="GO:0042025">
    <property type="term" value="C:host cell nucleus"/>
    <property type="evidence" value="ECO:0007669"/>
    <property type="project" value="UniProtKB-SubCell"/>
</dbReference>
<dbReference type="EMBL" id="KR909094">
    <property type="protein sequence ID" value="ALJ76088.1"/>
    <property type="molecule type" value="Genomic_DNA"/>
</dbReference>
<organism evidence="7">
    <name type="scientific">Bombyx mori densovirus 3</name>
    <name type="common">BMDNV-3</name>
    <dbReference type="NCBI Taxonomy" id="328668"/>
    <lineage>
        <taxon>Viruses</taxon>
        <taxon>Monodnaviria</taxon>
        <taxon>Shotokuvirae</taxon>
        <taxon>Cossaviricota</taxon>
        <taxon>Mouviricetes</taxon>
        <taxon>Polivirales</taxon>
        <taxon>Bidnaviridae</taxon>
        <taxon>Bidensovirus</taxon>
        <taxon>Bombyx mori bidensovirus</taxon>
    </lineage>
</organism>
<dbReference type="GO" id="GO:0019079">
    <property type="term" value="P:viral genome replication"/>
    <property type="evidence" value="ECO:0007669"/>
    <property type="project" value="InterPro"/>
</dbReference>
<evidence type="ECO:0000256" key="2">
    <source>
        <dbReference type="ARBA" id="ARBA00022562"/>
    </source>
</evidence>
<keyword evidence="3" id="KW-0235">DNA replication</keyword>
<evidence type="ECO:0000259" key="6">
    <source>
        <dbReference type="PROSITE" id="PS51206"/>
    </source>
</evidence>
<evidence type="ECO:0000256" key="3">
    <source>
        <dbReference type="ARBA" id="ARBA00022705"/>
    </source>
</evidence>
<dbReference type="GO" id="GO:0006260">
    <property type="term" value="P:DNA replication"/>
    <property type="evidence" value="ECO:0007669"/>
    <property type="project" value="UniProtKB-KW"/>
</dbReference>
<dbReference type="InterPro" id="IPR014015">
    <property type="entry name" value="Helicase_SF3_DNA-vir"/>
</dbReference>
<accession>A0A0P0HN83</accession>
<keyword evidence="2" id="KW-1048">Host nucleus</keyword>